<comment type="caution">
    <text evidence="1">The sequence shown here is derived from an EMBL/GenBank/DDBJ whole genome shotgun (WGS) entry which is preliminary data.</text>
</comment>
<sequence length="70" mass="8136">MENNFKPIGAYELPGSILHMIYEQYASYTLLHAFYNGAGVYKIDLIFELDTIHTLYMDEDGNMKELKDLL</sequence>
<dbReference type="AlphaFoldDB" id="A0A918J4N7"/>
<dbReference type="EMBL" id="BMWP01000030">
    <property type="protein sequence ID" value="GGW46634.1"/>
    <property type="molecule type" value="Genomic_DNA"/>
</dbReference>
<evidence type="ECO:0000313" key="2">
    <source>
        <dbReference type="Proteomes" id="UP000634668"/>
    </source>
</evidence>
<dbReference type="Proteomes" id="UP000634668">
    <property type="component" value="Unassembled WGS sequence"/>
</dbReference>
<accession>A0A918J4N7</accession>
<dbReference type="RefSeq" id="WP_026814664.1">
    <property type="nucleotide sequence ID" value="NZ_BMWP01000030.1"/>
</dbReference>
<proteinExistence type="predicted"/>
<keyword evidence="2" id="KW-1185">Reference proteome</keyword>
<gene>
    <name evidence="1" type="ORF">GCM10007383_33600</name>
</gene>
<organism evidence="1 2">
    <name type="scientific">Arenibacter certesii</name>
    <dbReference type="NCBI Taxonomy" id="228955"/>
    <lineage>
        <taxon>Bacteria</taxon>
        <taxon>Pseudomonadati</taxon>
        <taxon>Bacteroidota</taxon>
        <taxon>Flavobacteriia</taxon>
        <taxon>Flavobacteriales</taxon>
        <taxon>Flavobacteriaceae</taxon>
        <taxon>Arenibacter</taxon>
    </lineage>
</organism>
<name>A0A918J4N7_9FLAO</name>
<protein>
    <submittedName>
        <fullName evidence="1">Uncharacterized protein</fullName>
    </submittedName>
</protein>
<reference evidence="1" key="2">
    <citation type="submission" date="2020-09" db="EMBL/GenBank/DDBJ databases">
        <authorList>
            <person name="Sun Q."/>
            <person name="Kim S."/>
        </authorList>
    </citation>
    <scope>NUCLEOTIDE SEQUENCE</scope>
    <source>
        <strain evidence="1">KCTC 12113</strain>
    </source>
</reference>
<reference evidence="1" key="1">
    <citation type="journal article" date="2014" name="Int. J. Syst. Evol. Microbiol.">
        <title>Complete genome sequence of Corynebacterium casei LMG S-19264T (=DSM 44701T), isolated from a smear-ripened cheese.</title>
        <authorList>
            <consortium name="US DOE Joint Genome Institute (JGI-PGF)"/>
            <person name="Walter F."/>
            <person name="Albersmeier A."/>
            <person name="Kalinowski J."/>
            <person name="Ruckert C."/>
        </authorList>
    </citation>
    <scope>NUCLEOTIDE SEQUENCE</scope>
    <source>
        <strain evidence="1">KCTC 12113</strain>
    </source>
</reference>
<evidence type="ECO:0000313" key="1">
    <source>
        <dbReference type="EMBL" id="GGW46634.1"/>
    </source>
</evidence>